<evidence type="ECO:0000256" key="4">
    <source>
        <dbReference type="ARBA" id="ARBA00022695"/>
    </source>
</evidence>
<dbReference type="CDD" id="cd05398">
    <property type="entry name" value="NT_ClassII-CCAase"/>
    <property type="match status" value="1"/>
</dbReference>
<dbReference type="CDD" id="cd00077">
    <property type="entry name" value="HDc"/>
    <property type="match status" value="1"/>
</dbReference>
<dbReference type="Gene3D" id="1.10.3090.10">
    <property type="entry name" value="cca-adding enzyme, domain 2"/>
    <property type="match status" value="1"/>
</dbReference>
<dbReference type="GO" id="GO:0008033">
    <property type="term" value="P:tRNA processing"/>
    <property type="evidence" value="ECO:0007669"/>
    <property type="project" value="UniProtKB-KW"/>
</dbReference>
<keyword evidence="6" id="KW-0547">Nucleotide-binding</keyword>
<dbReference type="SUPFAM" id="SSF81301">
    <property type="entry name" value="Nucleotidyltransferase"/>
    <property type="match status" value="1"/>
</dbReference>
<name>A0A225DRQ3_9BACT</name>
<evidence type="ECO:0000313" key="11">
    <source>
        <dbReference type="Proteomes" id="UP000214646"/>
    </source>
</evidence>
<evidence type="ECO:0000256" key="1">
    <source>
        <dbReference type="ARBA" id="ARBA00001946"/>
    </source>
</evidence>
<proteinExistence type="inferred from homology"/>
<dbReference type="AlphaFoldDB" id="A0A225DRQ3"/>
<comment type="similarity">
    <text evidence="8">Belongs to the tRNA nucleotidyltransferase/poly(A) polymerase family.</text>
</comment>
<dbReference type="PROSITE" id="PS51257">
    <property type="entry name" value="PROKAR_LIPOPROTEIN"/>
    <property type="match status" value="1"/>
</dbReference>
<gene>
    <name evidence="10" type="ORF">FRUB_05175</name>
</gene>
<dbReference type="GO" id="GO:0000166">
    <property type="term" value="F:nucleotide binding"/>
    <property type="evidence" value="ECO:0007669"/>
    <property type="project" value="UniProtKB-KW"/>
</dbReference>
<evidence type="ECO:0000256" key="2">
    <source>
        <dbReference type="ARBA" id="ARBA00022679"/>
    </source>
</evidence>
<dbReference type="GO" id="GO:0016779">
    <property type="term" value="F:nucleotidyltransferase activity"/>
    <property type="evidence" value="ECO:0007669"/>
    <property type="project" value="UniProtKB-KW"/>
</dbReference>
<dbReference type="Gene3D" id="3.30.460.10">
    <property type="entry name" value="Beta Polymerase, domain 2"/>
    <property type="match status" value="1"/>
</dbReference>
<dbReference type="InterPro" id="IPR002646">
    <property type="entry name" value="PolA_pol_head_dom"/>
</dbReference>
<keyword evidence="7" id="KW-0460">Magnesium</keyword>
<sequence>MMTEREFATEVVARLQKAGYQALWAGGCVRDEILGLPPADYDVATDARPEQVQALFRRSHGIGAAFGVVEVLGPRGADGVWLKVQVATFRSDGTYSDGRRPDFVTYSSPEEDAKRRDFTINGMFFDPIARRVIDYVGGQTDLNARLLRAIGNPAERFAEDKLRVIRAARMAARFELTIDAATMTAARRAAPEIVVVSAERVADELRKILTNRHRARGFRLLREFELIAPVLPELLPTFDLPQGLPAAPTGTLWDHTVKVLEALEGPLWPAPGAVSFPLAFAAVLHDVGKPRVVGRTPDRYTFHGHEHVGARMTAEIAKRLRLSNAEAARLTWLVERHQYLSDAPTMRPSRLKPILIHPGIGELLALHRADAIATGRNTAHVDFCERVLRETPPEELNPAPAVTGDDLIAIGLKPGPEFKRILDAVREAQLEGRIKTKEDGLRLAEEMMGKADREQQE</sequence>
<reference evidence="11" key="1">
    <citation type="submission" date="2017-06" db="EMBL/GenBank/DDBJ databases">
        <title>Genome analysis of Fimbriiglobus ruber SP5, the first member of the order Planctomycetales with confirmed chitinolytic capability.</title>
        <authorList>
            <person name="Ravin N.V."/>
            <person name="Rakitin A.L."/>
            <person name="Ivanova A.A."/>
            <person name="Beletsky A.V."/>
            <person name="Kulichevskaya I.S."/>
            <person name="Mardanov A.V."/>
            <person name="Dedysh S.N."/>
        </authorList>
    </citation>
    <scope>NUCLEOTIDE SEQUENCE [LARGE SCALE GENOMIC DNA]</scope>
    <source>
        <strain evidence="11">SP5</strain>
    </source>
</reference>
<keyword evidence="4" id="KW-0548">Nucleotidyltransferase</keyword>
<keyword evidence="11" id="KW-1185">Reference proteome</keyword>
<organism evidence="10 11">
    <name type="scientific">Fimbriiglobus ruber</name>
    <dbReference type="NCBI Taxonomy" id="1908690"/>
    <lineage>
        <taxon>Bacteria</taxon>
        <taxon>Pseudomonadati</taxon>
        <taxon>Planctomycetota</taxon>
        <taxon>Planctomycetia</taxon>
        <taxon>Gemmatales</taxon>
        <taxon>Gemmataceae</taxon>
        <taxon>Fimbriiglobus</taxon>
    </lineage>
</organism>
<keyword evidence="5" id="KW-0479">Metal-binding</keyword>
<dbReference type="Pfam" id="PF01966">
    <property type="entry name" value="HD"/>
    <property type="match status" value="1"/>
</dbReference>
<accession>A0A225DRQ3</accession>
<dbReference type="PROSITE" id="PS51831">
    <property type="entry name" value="HD"/>
    <property type="match status" value="1"/>
</dbReference>
<protein>
    <submittedName>
        <fullName evidence="10">tRNA nucleotidyltransferase</fullName>
    </submittedName>
</protein>
<dbReference type="RefSeq" id="WP_238602738.1">
    <property type="nucleotide sequence ID" value="NZ_NIDE01000008.1"/>
</dbReference>
<dbReference type="SUPFAM" id="SSF81891">
    <property type="entry name" value="Poly A polymerase C-terminal region-like"/>
    <property type="match status" value="1"/>
</dbReference>
<dbReference type="PANTHER" id="PTHR46173:SF1">
    <property type="entry name" value="CCA TRNA NUCLEOTIDYLTRANSFERASE 1, MITOCHONDRIAL"/>
    <property type="match status" value="1"/>
</dbReference>
<evidence type="ECO:0000256" key="5">
    <source>
        <dbReference type="ARBA" id="ARBA00022723"/>
    </source>
</evidence>
<evidence type="ECO:0000256" key="8">
    <source>
        <dbReference type="RuleBase" id="RU003953"/>
    </source>
</evidence>
<evidence type="ECO:0000256" key="7">
    <source>
        <dbReference type="ARBA" id="ARBA00022842"/>
    </source>
</evidence>
<feature type="domain" description="HD" evidence="9">
    <location>
        <begin position="252"/>
        <end position="372"/>
    </location>
</feature>
<dbReference type="EMBL" id="NIDE01000008">
    <property type="protein sequence ID" value="OWK40256.1"/>
    <property type="molecule type" value="Genomic_DNA"/>
</dbReference>
<dbReference type="InterPro" id="IPR043519">
    <property type="entry name" value="NT_sf"/>
</dbReference>
<dbReference type="Pfam" id="PF01743">
    <property type="entry name" value="PolyA_pol"/>
    <property type="match status" value="1"/>
</dbReference>
<dbReference type="InterPro" id="IPR032828">
    <property type="entry name" value="PolyA_RNA-bd"/>
</dbReference>
<evidence type="ECO:0000256" key="6">
    <source>
        <dbReference type="ARBA" id="ARBA00022741"/>
    </source>
</evidence>
<evidence type="ECO:0000259" key="9">
    <source>
        <dbReference type="PROSITE" id="PS51831"/>
    </source>
</evidence>
<dbReference type="GO" id="GO:0000049">
    <property type="term" value="F:tRNA binding"/>
    <property type="evidence" value="ECO:0007669"/>
    <property type="project" value="TreeGrafter"/>
</dbReference>
<dbReference type="InterPro" id="IPR006674">
    <property type="entry name" value="HD_domain"/>
</dbReference>
<comment type="caution">
    <text evidence="10">The sequence shown here is derived from an EMBL/GenBank/DDBJ whole genome shotgun (WGS) entry which is preliminary data.</text>
</comment>
<dbReference type="Pfam" id="PF12627">
    <property type="entry name" value="PolyA_pol_RNAbd"/>
    <property type="match status" value="1"/>
</dbReference>
<dbReference type="InterPro" id="IPR003607">
    <property type="entry name" value="HD/PDEase_dom"/>
</dbReference>
<dbReference type="GO" id="GO:0046872">
    <property type="term" value="F:metal ion binding"/>
    <property type="evidence" value="ECO:0007669"/>
    <property type="project" value="UniProtKB-KW"/>
</dbReference>
<keyword evidence="3" id="KW-0819">tRNA processing</keyword>
<dbReference type="Proteomes" id="UP000214646">
    <property type="component" value="Unassembled WGS sequence"/>
</dbReference>
<keyword evidence="2 8" id="KW-0808">Transferase</keyword>
<evidence type="ECO:0000256" key="3">
    <source>
        <dbReference type="ARBA" id="ARBA00022694"/>
    </source>
</evidence>
<evidence type="ECO:0000313" key="10">
    <source>
        <dbReference type="EMBL" id="OWK40256.1"/>
    </source>
</evidence>
<dbReference type="PANTHER" id="PTHR46173">
    <property type="entry name" value="CCA TRNA NUCLEOTIDYLTRANSFERASE 1, MITOCHONDRIAL"/>
    <property type="match status" value="1"/>
</dbReference>
<dbReference type="InterPro" id="IPR050264">
    <property type="entry name" value="Bact_CCA-adding_enz_type3_sf"/>
</dbReference>
<comment type="cofactor">
    <cofactor evidence="1">
        <name>Mg(2+)</name>
        <dbReference type="ChEBI" id="CHEBI:18420"/>
    </cofactor>
</comment>
<keyword evidence="8" id="KW-0694">RNA-binding</keyword>